<name>X8JB19_9AGAM</name>
<dbReference type="Proteomes" id="UP000030108">
    <property type="component" value="Unassembled WGS sequence"/>
</dbReference>
<proteinExistence type="predicted"/>
<comment type="caution">
    <text evidence="1">The sequence shown here is derived from an EMBL/GenBank/DDBJ whole genome shotgun (WGS) entry which is preliminary data.</text>
</comment>
<reference evidence="2" key="1">
    <citation type="journal article" date="2014" name="Genome Announc.">
        <title>Draft genome sequence of the plant-pathogenic soil fungus Rhizoctonia solani anastomosis group 3 strain Rhs1AP.</title>
        <authorList>
            <person name="Cubeta M.A."/>
            <person name="Thomas E."/>
            <person name="Dean R.A."/>
            <person name="Jabaji S."/>
            <person name="Neate S.M."/>
            <person name="Tavantzis S."/>
            <person name="Toda T."/>
            <person name="Vilgalys R."/>
            <person name="Bharathan N."/>
            <person name="Fedorova-Abrams N."/>
            <person name="Pakala S.B."/>
            <person name="Pakala S.M."/>
            <person name="Zafar N."/>
            <person name="Joardar V."/>
            <person name="Losada L."/>
            <person name="Nierman W.C."/>
        </authorList>
    </citation>
    <scope>NUCLEOTIDE SEQUENCE [LARGE SCALE GENOMIC DNA]</scope>
    <source>
        <strain evidence="2">AG-3</strain>
    </source>
</reference>
<gene>
    <name evidence="1" type="ORF">RSOL_369410</name>
</gene>
<protein>
    <submittedName>
        <fullName evidence="1">F-box-like domain protein</fullName>
    </submittedName>
</protein>
<dbReference type="EMBL" id="JATN01000319">
    <property type="protein sequence ID" value="EUC60829.1"/>
    <property type="molecule type" value="Genomic_DNA"/>
</dbReference>
<organism evidence="1 2">
    <name type="scientific">Rhizoctonia solani AG-3 Rhs1AP</name>
    <dbReference type="NCBI Taxonomy" id="1086054"/>
    <lineage>
        <taxon>Eukaryota</taxon>
        <taxon>Fungi</taxon>
        <taxon>Dikarya</taxon>
        <taxon>Basidiomycota</taxon>
        <taxon>Agaricomycotina</taxon>
        <taxon>Agaricomycetes</taxon>
        <taxon>Cantharellales</taxon>
        <taxon>Ceratobasidiaceae</taxon>
        <taxon>Rhizoctonia</taxon>
    </lineage>
</organism>
<accession>X8JB19</accession>
<dbReference type="AlphaFoldDB" id="X8JB19"/>
<sequence>MRVCHQPFFVMFSFRVKGIRAYITYFVLSVYSRIFSVASIKNAATPTLLSSGGFKRSKPLPVEILDLIFLFYIASLLDDPKYATVRDYRTQQKEFMQEVCKVARCSRLFNRILEESLCRIWASSGRRPSSLTRTSESGMGHPPALGVWIITAETEFFPLDFSLAAYKALEIASINYHRGVEWNQSEQRFVRSLCISAYPRSLRQLEILRLHTPEEEVIKLVADCCPGLTELRLVRCSMFNDPKCWYWRTHTANQDHGYMQSSDPATVVAYANRIALLLRGLRQLEAIHIGHYLIGIDAVLRHRTNLAHKRHHPITDNMYHIDGALVFSPAHFLATANQDGGPPIDWRAVRLADRELWAQPCPQCEHEYGSSIQRAEGLAARILAAHFESVKSVSFAGFLSDRRIRPSPWRVGREKCGEDLVVWADGTCYPQSRKMQQMVRQGDWWQPLQMIQ</sequence>
<evidence type="ECO:0000313" key="1">
    <source>
        <dbReference type="EMBL" id="EUC60829.1"/>
    </source>
</evidence>
<dbReference type="OrthoDB" id="3216799at2759"/>
<evidence type="ECO:0000313" key="2">
    <source>
        <dbReference type="Proteomes" id="UP000030108"/>
    </source>
</evidence>